<dbReference type="SUPFAM" id="SSF48371">
    <property type="entry name" value="ARM repeat"/>
    <property type="match status" value="1"/>
</dbReference>
<dbReference type="InterPro" id="IPR011989">
    <property type="entry name" value="ARM-like"/>
</dbReference>
<keyword evidence="7" id="KW-1185">Reference proteome</keyword>
<evidence type="ECO:0000256" key="3">
    <source>
        <dbReference type="RuleBase" id="RU366061"/>
    </source>
</evidence>
<dbReference type="PANTHER" id="PTHR13096:SF9">
    <property type="entry name" value="BIFUNCTIONAL LYSINE-SPECIFIC DEMETHYLASE AND HISTIDYL-HYDROXYLASE"/>
    <property type="match status" value="1"/>
</dbReference>
<name>A0A176W0B6_MARPO</name>
<evidence type="ECO:0000256" key="1">
    <source>
        <dbReference type="ARBA" id="ARBA00022723"/>
    </source>
</evidence>
<dbReference type="Proteomes" id="UP001162541">
    <property type="component" value="Chromosome 5"/>
</dbReference>
<keyword evidence="1 3" id="KW-0479">Metal-binding</keyword>
<protein>
    <recommendedName>
        <fullName evidence="3">Bifunctional lysine-specific demethylase and histidyl-hydroxylase</fullName>
        <ecNumber evidence="3">1.14.11.-</ecNumber>
    </recommendedName>
</protein>
<comment type="similarity">
    <text evidence="3">Belongs to the ROX family.</text>
</comment>
<dbReference type="Gene3D" id="2.60.120.650">
    <property type="entry name" value="Cupin"/>
    <property type="match status" value="1"/>
</dbReference>
<dbReference type="SUPFAM" id="SSF51197">
    <property type="entry name" value="Clavaminate synthase-like"/>
    <property type="match status" value="1"/>
</dbReference>
<comment type="function">
    <text evidence="3">Oxygenase that can act as both a histone lysine demethylase and a ribosomal histidine hydroxylase.</text>
</comment>
<evidence type="ECO:0000313" key="8">
    <source>
        <dbReference type="Proteomes" id="UP001162541"/>
    </source>
</evidence>
<dbReference type="GO" id="GO:0005730">
    <property type="term" value="C:nucleolus"/>
    <property type="evidence" value="ECO:0007669"/>
    <property type="project" value="TreeGrafter"/>
</dbReference>
<comment type="subcellular location">
    <subcellularLocation>
        <location evidence="3">Nucleus</location>
    </subcellularLocation>
</comment>
<dbReference type="GO" id="GO:0005506">
    <property type="term" value="F:iron ion binding"/>
    <property type="evidence" value="ECO:0007669"/>
    <property type="project" value="UniProtKB-UniRule"/>
</dbReference>
<evidence type="ECO:0000313" key="6">
    <source>
        <dbReference type="EMBL" id="OAE26518.1"/>
    </source>
</evidence>
<dbReference type="AlphaFoldDB" id="A0A176W0B6"/>
<dbReference type="Pfam" id="PF08007">
    <property type="entry name" value="JmjC_2"/>
    <property type="match status" value="1"/>
</dbReference>
<reference evidence="5" key="2">
    <citation type="journal article" date="2019" name="Curr. Biol.">
        <title>Chromatin organization in early land plants reveals an ancestral association between H3K27me3, transposons, and constitutive heterochromatin.</title>
        <authorList>
            <person name="Montgomery S.A."/>
            <person name="Tanizawa Y."/>
            <person name="Galik B."/>
            <person name="Wang N."/>
            <person name="Ito T."/>
            <person name="Mochizuki T."/>
            <person name="Akimcheva S."/>
            <person name="Bowman J."/>
            <person name="Cognat V."/>
            <person name="Drouard L."/>
            <person name="Ekker H."/>
            <person name="Houng S."/>
            <person name="Kohchi T."/>
            <person name="Lin S."/>
            <person name="Liu L.D."/>
            <person name="Nakamura Y."/>
            <person name="Valeeva L.R."/>
            <person name="Shakirov E.V."/>
            <person name="Shippen D.E."/>
            <person name="Wei W."/>
            <person name="Yagura M."/>
            <person name="Yamaoka S."/>
            <person name="Yamato K.T."/>
            <person name="Liu C."/>
            <person name="Berger F."/>
        </authorList>
    </citation>
    <scope>NUCLEOTIDE SEQUENCE [LARGE SCALE GENOMIC DNA]</scope>
    <source>
        <strain evidence="5">Tak-1</strain>
    </source>
</reference>
<keyword evidence="3" id="KW-0539">Nucleus</keyword>
<dbReference type="PANTHER" id="PTHR13096">
    <property type="entry name" value="MINA53 MYC INDUCED NUCLEAR ANTIGEN"/>
    <property type="match status" value="1"/>
</dbReference>
<dbReference type="Proteomes" id="UP000077202">
    <property type="component" value="Unassembled WGS sequence"/>
</dbReference>
<keyword evidence="3" id="KW-0560">Oxidoreductase</keyword>
<dbReference type="InterPro" id="IPR039994">
    <property type="entry name" value="NO66-like"/>
</dbReference>
<keyword evidence="2 3" id="KW-0408">Iron</keyword>
<sequence length="880" mass="99028">MEMTSENRKRLSSSLKLVHAAEKLRVNPSCISTLRYVLKCLSNVEHLDIAAKQYVSLGFLDVIPSVLTQRSMKVVTIGLEILGALSLSSSKIHHQVLTKEEIIRALVEIFTSSNLDLLTAAFHTLEDVLITSDGLERFKHTSLVENLMRLLCLLADLYRKPDSSYGLEEEKRFDKSVAERGERLQVSDILDNLDGESRKRGSKRVFGNELESLVDSCVRTIVSINPGECIKSVPRFVYFKALGILYQHWSFMLEKDQLLYNNVDPTRGNWYRRSKSRHELAKCLVLLGMEYDCYPGKAGIVDEKSPGISDLSSDKFMDFWERLPVLVTKAMPSCLLTFAKRFNNMERLFNLLYSFTTCPSSSADEVDSFMSIREIECTVGDPLSYGRDIRIVKTVNDSKVMKLEETEVHFFSTDAECTVDKHVHPKAMLDAVKAGFSLAIKGLELRCADIARLSEALAKQFGQPSVGVNLYVTPPNAQGLAVHFDDHCVLVCQLHGKKSWKIFPPAKILPRLYASRSLDEEALNSCPANAVTLEEGNVLYIPRGFPHKAFCDDKFEEESGGVDGFRYSTDPCLGLDETSKSDVANLCNSAFPISGRKKKKQKITPPCSDSLEDQCELQTDCIDNGISVHLTFGVEVEPPFEWEGMVHIALRLWILQRWGSVHGSDSKIIKDEDWSEALLHVAIRNLGENDIRFRKACMIAAEALTDSCIEKPVNVRQNEKACGKNLVPRCGALDPLGCDSCSQSSLSYFQSLITMVDERINFSEAFSLAQSYFKSSKDEGDVVGMDYLRHVPNSSERFLDSRYLDPIYLLQHSSFEESACVQILTNMKAEFGQASMFHDASQVFRMILNQYRTMRRKYRNGMLALHGGLSQQENNADEKS</sequence>
<reference evidence="6 7" key="1">
    <citation type="submission" date="2016-03" db="EMBL/GenBank/DDBJ databases">
        <title>Mechanisms controlling the formation of the plant cell surface in tip-growing cells are functionally conserved among land plants.</title>
        <authorList>
            <person name="Honkanen S."/>
            <person name="Jones V.A."/>
            <person name="Morieri G."/>
            <person name="Champion C."/>
            <person name="Hetherington A.J."/>
            <person name="Kelly S."/>
            <person name="Saint-Marcoux D."/>
            <person name="Proust H."/>
            <person name="Prescott H."/>
            <person name="Dolan L."/>
        </authorList>
    </citation>
    <scope>NUCLEOTIDE SEQUENCE [LARGE SCALE GENOMIC DNA]</scope>
    <source>
        <strain evidence="7">cv. Tak-1 and cv. Tak-2</strain>
        <tissue evidence="6">Whole gametophyte</tissue>
    </source>
</reference>
<dbReference type="EMBL" id="AP019870">
    <property type="protein sequence ID" value="BBN10298.1"/>
    <property type="molecule type" value="Genomic_DNA"/>
</dbReference>
<dbReference type="GO" id="GO:0051864">
    <property type="term" value="F:histone H3K36 demethylase activity"/>
    <property type="evidence" value="ECO:0007669"/>
    <property type="project" value="TreeGrafter"/>
</dbReference>
<dbReference type="InterPro" id="IPR016024">
    <property type="entry name" value="ARM-type_fold"/>
</dbReference>
<dbReference type="GO" id="GO:0032453">
    <property type="term" value="F:histone H3K4 demethylase activity"/>
    <property type="evidence" value="ECO:0007669"/>
    <property type="project" value="TreeGrafter"/>
</dbReference>
<comment type="cofactor">
    <cofactor evidence="3">
        <name>Fe(2+)</name>
        <dbReference type="ChEBI" id="CHEBI:29033"/>
    </cofactor>
    <text evidence="3">Binds 1 Fe(2+) ion per subunit.</text>
</comment>
<keyword evidence="3" id="KW-0804">Transcription</keyword>
<organism evidence="6 7">
    <name type="scientific">Marchantia polymorpha subsp. ruderalis</name>
    <dbReference type="NCBI Taxonomy" id="1480154"/>
    <lineage>
        <taxon>Eukaryota</taxon>
        <taxon>Viridiplantae</taxon>
        <taxon>Streptophyta</taxon>
        <taxon>Embryophyta</taxon>
        <taxon>Marchantiophyta</taxon>
        <taxon>Marchantiopsida</taxon>
        <taxon>Marchantiidae</taxon>
        <taxon>Marchantiales</taxon>
        <taxon>Marchantiaceae</taxon>
        <taxon>Marchantia</taxon>
    </lineage>
</organism>
<feature type="domain" description="JmjC" evidence="4">
    <location>
        <begin position="439"/>
        <end position="583"/>
    </location>
</feature>
<dbReference type="InterPro" id="IPR003347">
    <property type="entry name" value="JmjC_dom"/>
</dbReference>
<dbReference type="Gene3D" id="1.25.10.10">
    <property type="entry name" value="Leucine-rich Repeat Variant"/>
    <property type="match status" value="1"/>
</dbReference>
<dbReference type="EC" id="1.14.11.-" evidence="3"/>
<dbReference type="EMBL" id="LVLJ01002166">
    <property type="protein sequence ID" value="OAE26518.1"/>
    <property type="molecule type" value="Genomic_DNA"/>
</dbReference>
<evidence type="ECO:0000313" key="7">
    <source>
        <dbReference type="Proteomes" id="UP000077202"/>
    </source>
</evidence>
<evidence type="ECO:0000313" key="5">
    <source>
        <dbReference type="EMBL" id="BBN10298.1"/>
    </source>
</evidence>
<gene>
    <name evidence="6" type="ORF">AXG93_1406s1100</name>
    <name evidence="5" type="ORF">Mp_5g02420</name>
</gene>
<reference evidence="8" key="3">
    <citation type="journal article" date="2020" name="Curr. Biol.">
        <title>Chromatin organization in early land plants reveals an ancestral association between H3K27me3, transposons, and constitutive heterochromatin.</title>
        <authorList>
            <person name="Montgomery S.A."/>
            <person name="Tanizawa Y."/>
            <person name="Galik B."/>
            <person name="Wang N."/>
            <person name="Ito T."/>
            <person name="Mochizuki T."/>
            <person name="Akimcheva S."/>
            <person name="Bowman J.L."/>
            <person name="Cognat V."/>
            <person name="Marechal-Drouard L."/>
            <person name="Ekker H."/>
            <person name="Hong S.F."/>
            <person name="Kohchi T."/>
            <person name="Lin S.S."/>
            <person name="Liu L.D."/>
            <person name="Nakamura Y."/>
            <person name="Valeeva L.R."/>
            <person name="Shakirov E.V."/>
            <person name="Shippen D.E."/>
            <person name="Wei W.L."/>
            <person name="Yagura M."/>
            <person name="Yamaoka S."/>
            <person name="Yamato K.T."/>
            <person name="Liu C."/>
            <person name="Berger F."/>
        </authorList>
    </citation>
    <scope>NUCLEOTIDE SEQUENCE [LARGE SCALE GENOMIC DNA]</scope>
    <source>
        <strain evidence="8">Tak-1</strain>
    </source>
</reference>
<accession>A0A176W0B6</accession>
<evidence type="ECO:0000256" key="2">
    <source>
        <dbReference type="ARBA" id="ARBA00023004"/>
    </source>
</evidence>
<dbReference type="PROSITE" id="PS51184">
    <property type="entry name" value="JMJC"/>
    <property type="match status" value="1"/>
</dbReference>
<keyword evidence="3" id="KW-0223">Dioxygenase</keyword>
<keyword evidence="3" id="KW-0805">Transcription regulation</keyword>
<proteinExistence type="inferred from homology"/>
<evidence type="ECO:0000259" key="4">
    <source>
        <dbReference type="PROSITE" id="PS51184"/>
    </source>
</evidence>